<dbReference type="EMBL" id="ML769742">
    <property type="protein sequence ID" value="KAE9388475.1"/>
    <property type="molecule type" value="Genomic_DNA"/>
</dbReference>
<evidence type="ECO:0000256" key="1">
    <source>
        <dbReference type="SAM" id="MobiDB-lite"/>
    </source>
</evidence>
<feature type="compositionally biased region" description="Basic residues" evidence="1">
    <location>
        <begin position="160"/>
        <end position="169"/>
    </location>
</feature>
<gene>
    <name evidence="2" type="ORF">BT96DRAFT_435464</name>
</gene>
<feature type="compositionally biased region" description="Acidic residues" evidence="1">
    <location>
        <begin position="194"/>
        <end position="203"/>
    </location>
</feature>
<dbReference type="OrthoDB" id="2912221at2759"/>
<accession>A0A6A4GTI7</accession>
<feature type="region of interest" description="Disordered" evidence="1">
    <location>
        <begin position="158"/>
        <end position="203"/>
    </location>
</feature>
<feature type="compositionally biased region" description="Basic and acidic residues" evidence="1">
    <location>
        <begin position="170"/>
        <end position="179"/>
    </location>
</feature>
<reference evidence="2" key="1">
    <citation type="journal article" date="2019" name="Environ. Microbiol.">
        <title>Fungal ecological strategies reflected in gene transcription - a case study of two litter decomposers.</title>
        <authorList>
            <person name="Barbi F."/>
            <person name="Kohler A."/>
            <person name="Barry K."/>
            <person name="Baskaran P."/>
            <person name="Daum C."/>
            <person name="Fauchery L."/>
            <person name="Ihrmark K."/>
            <person name="Kuo A."/>
            <person name="LaButti K."/>
            <person name="Lipzen A."/>
            <person name="Morin E."/>
            <person name="Grigoriev I.V."/>
            <person name="Henrissat B."/>
            <person name="Lindahl B."/>
            <person name="Martin F."/>
        </authorList>
    </citation>
    <scope>NUCLEOTIDE SEQUENCE</scope>
    <source>
        <strain evidence="2">JB14</strain>
    </source>
</reference>
<protein>
    <submittedName>
        <fullName evidence="2">Uncharacterized protein</fullName>
    </submittedName>
</protein>
<organism evidence="2 3">
    <name type="scientific">Gymnopus androsaceus JB14</name>
    <dbReference type="NCBI Taxonomy" id="1447944"/>
    <lineage>
        <taxon>Eukaryota</taxon>
        <taxon>Fungi</taxon>
        <taxon>Dikarya</taxon>
        <taxon>Basidiomycota</taxon>
        <taxon>Agaricomycotina</taxon>
        <taxon>Agaricomycetes</taxon>
        <taxon>Agaricomycetidae</taxon>
        <taxon>Agaricales</taxon>
        <taxon>Marasmiineae</taxon>
        <taxon>Omphalotaceae</taxon>
        <taxon>Gymnopus</taxon>
    </lineage>
</organism>
<proteinExistence type="predicted"/>
<evidence type="ECO:0000313" key="2">
    <source>
        <dbReference type="EMBL" id="KAE9388475.1"/>
    </source>
</evidence>
<evidence type="ECO:0000313" key="3">
    <source>
        <dbReference type="Proteomes" id="UP000799118"/>
    </source>
</evidence>
<sequence length="203" mass="23176">MPDDEKEQYIEDCTTVSLLKLMGDRERKLFAFIGFSGLGLETVIKERAKNRAREEAEVVDEEIQEEVHAKSTIWPTGYHAVTIDAYFADCANPDIKRTMQSLFKEHFPHVEKYPHSSIFTHRNRWNSLSTKSREKFVAAGETEAGLWSNVMAKTTDKYQAKRNARRQAKRILDKQSREGSDDDEGEDSGGSYVDSEESVSDSD</sequence>
<keyword evidence="3" id="KW-1185">Reference proteome</keyword>
<dbReference type="Proteomes" id="UP000799118">
    <property type="component" value="Unassembled WGS sequence"/>
</dbReference>
<dbReference type="AlphaFoldDB" id="A0A6A4GTI7"/>
<name>A0A6A4GTI7_9AGAR</name>